<feature type="transmembrane region" description="Helical" evidence="6">
    <location>
        <begin position="345"/>
        <end position="363"/>
    </location>
</feature>
<feature type="domain" description="Major facilitator superfamily (MFS) profile" evidence="7">
    <location>
        <begin position="8"/>
        <end position="437"/>
    </location>
</feature>
<dbReference type="EMBL" id="AMSQ01000024">
    <property type="protein sequence ID" value="EKU45834.1"/>
    <property type="molecule type" value="Genomic_DNA"/>
</dbReference>
<evidence type="ECO:0000256" key="4">
    <source>
        <dbReference type="ARBA" id="ARBA00022989"/>
    </source>
</evidence>
<gene>
    <name evidence="8" type="ORF">C273_10602</name>
</gene>
<evidence type="ECO:0000256" key="3">
    <source>
        <dbReference type="ARBA" id="ARBA00022692"/>
    </source>
</evidence>
<dbReference type="PRINTS" id="PR01036">
    <property type="entry name" value="TCRTETB"/>
</dbReference>
<evidence type="ECO:0000256" key="1">
    <source>
        <dbReference type="ARBA" id="ARBA00004651"/>
    </source>
</evidence>
<evidence type="ECO:0000259" key="7">
    <source>
        <dbReference type="PROSITE" id="PS50850"/>
    </source>
</evidence>
<feature type="transmembrane region" description="Helical" evidence="6">
    <location>
        <begin position="39"/>
        <end position="58"/>
    </location>
</feature>
<protein>
    <submittedName>
        <fullName evidence="8">Major facilitator superfamily permease</fullName>
    </submittedName>
</protein>
<evidence type="ECO:0000313" key="9">
    <source>
        <dbReference type="Proteomes" id="UP000009885"/>
    </source>
</evidence>
<dbReference type="Gene3D" id="1.20.1250.20">
    <property type="entry name" value="MFS general substrate transporter like domains"/>
    <property type="match status" value="1"/>
</dbReference>
<evidence type="ECO:0000256" key="5">
    <source>
        <dbReference type="ARBA" id="ARBA00023136"/>
    </source>
</evidence>
<feature type="transmembrane region" description="Helical" evidence="6">
    <location>
        <begin position="256"/>
        <end position="277"/>
    </location>
</feature>
<dbReference type="Proteomes" id="UP000009885">
    <property type="component" value="Unassembled WGS sequence"/>
</dbReference>
<evidence type="ECO:0000256" key="2">
    <source>
        <dbReference type="ARBA" id="ARBA00022448"/>
    </source>
</evidence>
<feature type="transmembrane region" description="Helical" evidence="6">
    <location>
        <begin position="218"/>
        <end position="236"/>
    </location>
</feature>
<evidence type="ECO:0000256" key="6">
    <source>
        <dbReference type="SAM" id="Phobius"/>
    </source>
</evidence>
<dbReference type="PANTHER" id="PTHR23501:SF191">
    <property type="entry name" value="VACUOLAR BASIC AMINO ACID TRANSPORTER 4"/>
    <property type="match status" value="1"/>
</dbReference>
<dbReference type="GO" id="GO:0022857">
    <property type="term" value="F:transmembrane transporter activity"/>
    <property type="evidence" value="ECO:0007669"/>
    <property type="project" value="InterPro"/>
</dbReference>
<dbReference type="InterPro" id="IPR036259">
    <property type="entry name" value="MFS_trans_sf"/>
</dbReference>
<feature type="transmembrane region" description="Helical" evidence="6">
    <location>
        <begin position="131"/>
        <end position="153"/>
    </location>
</feature>
<dbReference type="InterPro" id="IPR053573">
    <property type="entry name" value="MFS_Drug_Efflux_Pump"/>
</dbReference>
<keyword evidence="3 6" id="KW-0812">Transmembrane</keyword>
<dbReference type="PATRIC" id="fig|1229783.3.peg.2108"/>
<dbReference type="RefSeq" id="WP_009384828.1">
    <property type="nucleotide sequence ID" value="NZ_AMSQ01000024.1"/>
</dbReference>
<evidence type="ECO:0000313" key="8">
    <source>
        <dbReference type="EMBL" id="EKU45834.1"/>
    </source>
</evidence>
<dbReference type="GO" id="GO:0005886">
    <property type="term" value="C:plasma membrane"/>
    <property type="evidence" value="ECO:0007669"/>
    <property type="project" value="UniProtKB-SubCell"/>
</dbReference>
<feature type="transmembrane region" description="Helical" evidence="6">
    <location>
        <begin position="384"/>
        <end position="406"/>
    </location>
</feature>
<keyword evidence="5 6" id="KW-0472">Membrane</keyword>
<dbReference type="eggNOG" id="COG0477">
    <property type="taxonomic scope" value="Bacteria"/>
</dbReference>
<dbReference type="Pfam" id="PF07690">
    <property type="entry name" value="MFS_1"/>
    <property type="match status" value="1"/>
</dbReference>
<dbReference type="Gene3D" id="1.20.1720.10">
    <property type="entry name" value="Multidrug resistance protein D"/>
    <property type="match status" value="1"/>
</dbReference>
<feature type="transmembrane region" description="Helical" evidence="6">
    <location>
        <begin position="70"/>
        <end position="88"/>
    </location>
</feature>
<dbReference type="PROSITE" id="PS50850">
    <property type="entry name" value="MFS"/>
    <property type="match status" value="1"/>
</dbReference>
<dbReference type="STRING" id="1229783.C273_10602"/>
<reference evidence="8 9" key="1">
    <citation type="journal article" date="2013" name="Genome Announc.">
        <title>Genome Sequence of Staphylococcus massiliensis Strain S46, Isolated from the Surface of Healthy Human Skin.</title>
        <authorList>
            <person name="Srivastav R."/>
            <person name="Singh A."/>
            <person name="Jangir P.K."/>
            <person name="Kumari C."/>
            <person name="Muduli S."/>
            <person name="Sharma R."/>
        </authorList>
    </citation>
    <scope>NUCLEOTIDE SEQUENCE [LARGE SCALE GENOMIC DNA]</scope>
    <source>
        <strain evidence="8 9">S46</strain>
    </source>
</reference>
<keyword evidence="9" id="KW-1185">Reference proteome</keyword>
<dbReference type="SUPFAM" id="SSF103473">
    <property type="entry name" value="MFS general substrate transporter"/>
    <property type="match status" value="1"/>
</dbReference>
<feature type="transmembrane region" description="Helical" evidence="6">
    <location>
        <begin position="289"/>
        <end position="310"/>
    </location>
</feature>
<feature type="transmembrane region" description="Helical" evidence="6">
    <location>
        <begin position="322"/>
        <end position="339"/>
    </location>
</feature>
<feature type="transmembrane region" description="Helical" evidence="6">
    <location>
        <begin position="418"/>
        <end position="436"/>
    </location>
</feature>
<feature type="transmembrane region" description="Helical" evidence="6">
    <location>
        <begin position="193"/>
        <end position="212"/>
    </location>
</feature>
<proteinExistence type="predicted"/>
<comment type="subcellular location">
    <subcellularLocation>
        <location evidence="1">Cell membrane</location>
        <topology evidence="1">Multi-pass membrane protein</topology>
    </subcellularLocation>
</comment>
<accession>K9AEV6</accession>
<dbReference type="InterPro" id="IPR020846">
    <property type="entry name" value="MFS_dom"/>
</dbReference>
<dbReference type="InterPro" id="IPR011701">
    <property type="entry name" value="MFS"/>
</dbReference>
<dbReference type="NCBIfam" id="NF040895">
    <property type="entry name" value="MFS_effux_SdrM"/>
    <property type="match status" value="1"/>
</dbReference>
<keyword evidence="2" id="KW-0813">Transport</keyword>
<feature type="transmembrane region" description="Helical" evidence="6">
    <location>
        <begin position="94"/>
        <end position="119"/>
    </location>
</feature>
<dbReference type="AlphaFoldDB" id="K9AEV6"/>
<name>K9AEV6_9STAP</name>
<sequence>MKLRSLLIVISLLLIMFMAAIETSIITLALPSMKEDLHIEGQISLVFAVYFIAMVLATPIIGEIFSRSKVIYVTIGGLILFTLGSLFAGLSPNFAILILSRFIQGLGSGVLMSLTQIIPKLAFDIPLRYKVMGVVGSMWGVASLVGPLLGGFILEIASWHWLFYINIPIAIIAFIIVLFTYHFENETIVKNKLDYKGIILLYALIGFLLMAILTTGMLWLNILGFILFIVTFIALVKTEQKHHAPFIPVQEFSKRINLAFFTDFVFSIVLMGFSVYMPIYLQEDKGLSPIQSGLTVFPISLAWMTITFVLNKIEAKLTLKALYLGAFTTMIICSVLFIFSAHYPLLVAAILTLSGASFGTVYTKDSVIIQEESSKSQMKRMMSLYILTKNLGNAIGSTLMGYVYGIPLMLFSLSMQNIAATVILICIFLIVIWSLVKLDTKH</sequence>
<feature type="transmembrane region" description="Helical" evidence="6">
    <location>
        <begin position="159"/>
        <end position="181"/>
    </location>
</feature>
<organism evidence="8 9">
    <name type="scientific">Staphylococcus massiliensis S46</name>
    <dbReference type="NCBI Taxonomy" id="1229783"/>
    <lineage>
        <taxon>Bacteria</taxon>
        <taxon>Bacillati</taxon>
        <taxon>Bacillota</taxon>
        <taxon>Bacilli</taxon>
        <taxon>Bacillales</taxon>
        <taxon>Staphylococcaceae</taxon>
        <taxon>Staphylococcus</taxon>
    </lineage>
</organism>
<dbReference type="OrthoDB" id="9807274at2"/>
<comment type="caution">
    <text evidence="8">The sequence shown here is derived from an EMBL/GenBank/DDBJ whole genome shotgun (WGS) entry which is preliminary data.</text>
</comment>
<keyword evidence="4 6" id="KW-1133">Transmembrane helix</keyword>
<dbReference type="PANTHER" id="PTHR23501">
    <property type="entry name" value="MAJOR FACILITATOR SUPERFAMILY"/>
    <property type="match status" value="1"/>
</dbReference>